<protein>
    <submittedName>
        <fullName evidence="7">Serine/threonine protein kinase</fullName>
        <ecNumber evidence="7">2.7.11.1</ecNumber>
    </submittedName>
</protein>
<accession>A0ABR3GS14</accession>
<comment type="caution">
    <text evidence="7">The sequence shown here is derived from an EMBL/GenBank/DDBJ whole genome shotgun (WGS) entry which is preliminary data.</text>
</comment>
<gene>
    <name evidence="7" type="primary">DUN1_1</name>
    <name evidence="7" type="ORF">Q9L58_002298</name>
</gene>
<evidence type="ECO:0000256" key="5">
    <source>
        <dbReference type="ARBA" id="ARBA00022840"/>
    </source>
</evidence>
<dbReference type="Pfam" id="PF00069">
    <property type="entry name" value="Pkinase"/>
    <property type="match status" value="1"/>
</dbReference>
<dbReference type="InterPro" id="IPR011009">
    <property type="entry name" value="Kinase-like_dom_sf"/>
</dbReference>
<dbReference type="SMART" id="SM00220">
    <property type="entry name" value="S_TKc"/>
    <property type="match status" value="1"/>
</dbReference>
<keyword evidence="1 7" id="KW-0723">Serine/threonine-protein kinase</keyword>
<keyword evidence="2 7" id="KW-0808">Transferase</keyword>
<dbReference type="EC" id="2.7.11.1" evidence="7"/>
<keyword evidence="4 7" id="KW-0418">Kinase</keyword>
<dbReference type="PROSITE" id="PS50011">
    <property type="entry name" value="PROTEIN_KINASE_DOM"/>
    <property type="match status" value="1"/>
</dbReference>
<keyword evidence="5" id="KW-0067">ATP-binding</keyword>
<feature type="domain" description="Protein kinase" evidence="6">
    <location>
        <begin position="36"/>
        <end position="325"/>
    </location>
</feature>
<dbReference type="SUPFAM" id="SSF56112">
    <property type="entry name" value="Protein kinase-like (PK-like)"/>
    <property type="match status" value="1"/>
</dbReference>
<keyword evidence="3" id="KW-0547">Nucleotide-binding</keyword>
<dbReference type="Proteomes" id="UP001447188">
    <property type="component" value="Unassembled WGS sequence"/>
</dbReference>
<keyword evidence="8" id="KW-1185">Reference proteome</keyword>
<dbReference type="Gene3D" id="1.10.510.10">
    <property type="entry name" value="Transferase(Phosphotransferase) domain 1"/>
    <property type="match status" value="1"/>
</dbReference>
<evidence type="ECO:0000313" key="7">
    <source>
        <dbReference type="EMBL" id="KAL0638720.1"/>
    </source>
</evidence>
<evidence type="ECO:0000256" key="2">
    <source>
        <dbReference type="ARBA" id="ARBA00022679"/>
    </source>
</evidence>
<dbReference type="GO" id="GO:0004674">
    <property type="term" value="F:protein serine/threonine kinase activity"/>
    <property type="evidence" value="ECO:0007669"/>
    <property type="project" value="UniProtKB-KW"/>
</dbReference>
<organism evidence="7 8">
    <name type="scientific">Discina gigas</name>
    <dbReference type="NCBI Taxonomy" id="1032678"/>
    <lineage>
        <taxon>Eukaryota</taxon>
        <taxon>Fungi</taxon>
        <taxon>Dikarya</taxon>
        <taxon>Ascomycota</taxon>
        <taxon>Pezizomycotina</taxon>
        <taxon>Pezizomycetes</taxon>
        <taxon>Pezizales</taxon>
        <taxon>Discinaceae</taxon>
        <taxon>Discina</taxon>
    </lineage>
</organism>
<evidence type="ECO:0000256" key="3">
    <source>
        <dbReference type="ARBA" id="ARBA00022741"/>
    </source>
</evidence>
<dbReference type="PANTHER" id="PTHR24349">
    <property type="entry name" value="SERINE/THREONINE-PROTEIN KINASE"/>
    <property type="match status" value="1"/>
</dbReference>
<evidence type="ECO:0000259" key="6">
    <source>
        <dbReference type="PROSITE" id="PS50011"/>
    </source>
</evidence>
<dbReference type="InterPro" id="IPR000719">
    <property type="entry name" value="Prot_kinase_dom"/>
</dbReference>
<evidence type="ECO:0000256" key="4">
    <source>
        <dbReference type="ARBA" id="ARBA00022777"/>
    </source>
</evidence>
<name>A0ABR3GS14_9PEZI</name>
<sequence length="332" mass="37235">MSDQEIDLYYVDSAIGDDTVQHISPGRSIPGSRGIWNIVKFLPGGNGDDVQVQNLLYEPGVVGPPLCRAVKRIVRQKSPARDNSLMIKRSLLCMTRANHSVETETSKASNAIPVVRMLCWYHDAFYVYIAMEYCAIGNLRDWIHDYPFPGETWAREVTKQILSVLVELNCSQLAHRNIKPSNILIASALPIQIKVSDFHNAKWMAEDDGLRTQVGNLDYSAPEVRGERDHAGRVTTEYNTSVDMWSLGIVLHEILSGSHPFGRPGHPRYSESRYQEYLGSDSGQISLSLLEGNTSQYGKTMVAYMLSRDPAARPTPLEALGDQWFLKDIRPV</sequence>
<dbReference type="InterPro" id="IPR050205">
    <property type="entry name" value="CDPK_Ser/Thr_kinases"/>
</dbReference>
<proteinExistence type="predicted"/>
<evidence type="ECO:0000313" key="8">
    <source>
        <dbReference type="Proteomes" id="UP001447188"/>
    </source>
</evidence>
<reference evidence="7 8" key="1">
    <citation type="submission" date="2024-02" db="EMBL/GenBank/DDBJ databases">
        <title>Discinaceae phylogenomics.</title>
        <authorList>
            <person name="Dirks A.C."/>
            <person name="James T.Y."/>
        </authorList>
    </citation>
    <scope>NUCLEOTIDE SEQUENCE [LARGE SCALE GENOMIC DNA]</scope>
    <source>
        <strain evidence="7 8">ACD0624</strain>
    </source>
</reference>
<dbReference type="EMBL" id="JBBBZM010000019">
    <property type="protein sequence ID" value="KAL0638720.1"/>
    <property type="molecule type" value="Genomic_DNA"/>
</dbReference>
<evidence type="ECO:0000256" key="1">
    <source>
        <dbReference type="ARBA" id="ARBA00022527"/>
    </source>
</evidence>